<dbReference type="InterPro" id="IPR036583">
    <property type="entry name" value="23S_rRNA_IVS_sf"/>
</dbReference>
<reference evidence="1 2" key="1">
    <citation type="journal article" date="2015" name="Nature">
        <title>rRNA introns, odd ribosomes, and small enigmatic genomes across a large radiation of phyla.</title>
        <authorList>
            <person name="Brown C.T."/>
            <person name="Hug L.A."/>
            <person name="Thomas B.C."/>
            <person name="Sharon I."/>
            <person name="Castelle C.J."/>
            <person name="Singh A."/>
            <person name="Wilkins M.J."/>
            <person name="Williams K.H."/>
            <person name="Banfield J.F."/>
        </authorList>
    </citation>
    <scope>NUCLEOTIDE SEQUENCE [LARGE SCALE GENOMIC DNA]</scope>
</reference>
<dbReference type="Gene3D" id="1.20.1440.60">
    <property type="entry name" value="23S rRNA-intervening sequence"/>
    <property type="match status" value="1"/>
</dbReference>
<dbReference type="InterPro" id="IPR012657">
    <property type="entry name" value="23S_rRNA-intervening_sequence"/>
</dbReference>
<dbReference type="Proteomes" id="UP000034753">
    <property type="component" value="Unassembled WGS sequence"/>
</dbReference>
<dbReference type="PANTHER" id="PTHR38471:SF2">
    <property type="entry name" value="FOUR HELIX BUNDLE PROTEIN"/>
    <property type="match status" value="1"/>
</dbReference>
<accession>A0A0G0WIX2</accession>
<dbReference type="PANTHER" id="PTHR38471">
    <property type="entry name" value="FOUR HELIX BUNDLE PROTEIN"/>
    <property type="match status" value="1"/>
</dbReference>
<sequence>MAFRFRDFPIYQDIRNFVKETYQLCSKLPKQEQFELASQLRRAATSILLNLAEGSMKRSDAEFNRFLMISVGSVSEIVAILDICFDLKHIDTSTHQQFVLKCESIAERLYGFSKKLKS</sequence>
<dbReference type="SUPFAM" id="SSF158446">
    <property type="entry name" value="IVS-encoded protein-like"/>
    <property type="match status" value="1"/>
</dbReference>
<evidence type="ECO:0000313" key="2">
    <source>
        <dbReference type="Proteomes" id="UP000034753"/>
    </source>
</evidence>
<name>A0A0G0WIX2_9BACT</name>
<dbReference type="EMBL" id="LCBN01000040">
    <property type="protein sequence ID" value="KKS12820.1"/>
    <property type="molecule type" value="Genomic_DNA"/>
</dbReference>
<evidence type="ECO:0000313" key="1">
    <source>
        <dbReference type="EMBL" id="KKS12820.1"/>
    </source>
</evidence>
<dbReference type="NCBIfam" id="TIGR02436">
    <property type="entry name" value="four helix bundle protein"/>
    <property type="match status" value="1"/>
</dbReference>
<gene>
    <name evidence="1" type="ORF">UU67_C0040G0009</name>
</gene>
<proteinExistence type="predicted"/>
<protein>
    <submittedName>
        <fullName evidence="1">Intervening sequence, 23S rRNA</fullName>
    </submittedName>
</protein>
<comment type="caution">
    <text evidence="1">The sequence shown here is derived from an EMBL/GenBank/DDBJ whole genome shotgun (WGS) entry which is preliminary data.</text>
</comment>
<dbReference type="Pfam" id="PF05635">
    <property type="entry name" value="23S_rRNA_IVP"/>
    <property type="match status" value="1"/>
</dbReference>
<dbReference type="AlphaFoldDB" id="A0A0G0WIX2"/>
<organism evidence="1 2">
    <name type="scientific">Candidatus Daviesbacteria bacterium GW2011_GWB1_41_5</name>
    <dbReference type="NCBI Taxonomy" id="1618429"/>
    <lineage>
        <taxon>Bacteria</taxon>
        <taxon>Candidatus Daviesiibacteriota</taxon>
    </lineage>
</organism>
<dbReference type="CDD" id="cd16377">
    <property type="entry name" value="23S_rRNA_IVP_like"/>
    <property type="match status" value="1"/>
</dbReference>